<evidence type="ECO:0000256" key="1">
    <source>
        <dbReference type="PROSITE-ProRule" id="PRU00221"/>
    </source>
</evidence>
<dbReference type="PANTHER" id="PTHR43979">
    <property type="entry name" value="PRE-MRNA-PROCESSING FACTOR 17"/>
    <property type="match status" value="1"/>
</dbReference>
<feature type="region of interest" description="Disordered" evidence="3">
    <location>
        <begin position="385"/>
        <end position="417"/>
    </location>
</feature>
<evidence type="ECO:0000313" key="5">
    <source>
        <dbReference type="Proteomes" id="UP001642484"/>
    </source>
</evidence>
<evidence type="ECO:0000313" key="4">
    <source>
        <dbReference type="EMBL" id="CAK9109791.1"/>
    </source>
</evidence>
<keyword evidence="2" id="KW-0175">Coiled coil</keyword>
<sequence>MSRTKPTAQLYDDLFRHLQDLARDPGRTRTGHVDERGAWRRAPEALAPTFSPNSLAPNEFSATGRPAKVAEKRRRMHREGDEGEAPDGDPPDGEEEAVFTEEQRMKLRLSLKGGAGAPPTRGAEPTPLAPVLGPVLSPERAGLRTWGVGGVGASPADSIRGASPGHADRLGAASGGVSRPGSPFHRSSVTGEWRLMHWQKRWYTGYEDFFDEQPLFIEEYESNERLGYPPKQDMMSRASWPRVSCLEVPASRPTGAAPKAAARQPIPGVDLALLPSVDAAPQVNTTGMSVVAKWAYNTADKRILTNPTIEALSKPLQGPIPEGKVSLEETFNNHKMGRVEKAAMSKFAFDEQYLTFHNFGYAANPCKNIPEGEEVLVSTEALHQPGRGLWDKPRKRQRLEGPDMPDEPGKGHAESAKWGGFIDGEVVRKQLEVEVKAREEEVARRAEEEKAVEGEERETKERVTSIFHGNKETDYAGRSWIENKTNITKDVDDKQCFLPKKWVHTWTGHTMGVQKIRWFPKTAHLLLSAGMDGKIMIWDYHNQRKCLRTYLGHDQAVRDIAFTADGRRFYSVSYDKNIQYWDTETGKIIATFTNKKTPFCVSVHPDPSQQNVIVTGCSNKKAVQWDSNTCEIVQEYDEHMGAVNTVTICEDGKRLLTSSDDKKMFLWEFGIPVVIKHIAEPTMHSIPQIVKSPDEKYLIGQSMDNKIIAYEAFGRFKFIARKTFKGHINAGYAITPGWSADGRWVMSGDADGKLWFWDWAKCKNYRVLKAHDGVCTGSLWTGDPADRKTNMEIRSPFIT</sequence>
<dbReference type="InterPro" id="IPR036322">
    <property type="entry name" value="WD40_repeat_dom_sf"/>
</dbReference>
<feature type="region of interest" description="Disordered" evidence="3">
    <location>
        <begin position="22"/>
        <end position="100"/>
    </location>
</feature>
<dbReference type="PANTHER" id="PTHR43979:SF1">
    <property type="entry name" value="PRE-MRNA-PROCESSING FACTOR 17"/>
    <property type="match status" value="1"/>
</dbReference>
<dbReference type="Pfam" id="PF00400">
    <property type="entry name" value="WD40"/>
    <property type="match status" value="4"/>
</dbReference>
<evidence type="ECO:0000256" key="2">
    <source>
        <dbReference type="SAM" id="Coils"/>
    </source>
</evidence>
<comment type="caution">
    <text evidence="4">The sequence shown here is derived from an EMBL/GenBank/DDBJ whole genome shotgun (WGS) entry which is preliminary data.</text>
</comment>
<evidence type="ECO:0008006" key="6">
    <source>
        <dbReference type="Google" id="ProtNLM"/>
    </source>
</evidence>
<organism evidence="4 5">
    <name type="scientific">Durusdinium trenchii</name>
    <dbReference type="NCBI Taxonomy" id="1381693"/>
    <lineage>
        <taxon>Eukaryota</taxon>
        <taxon>Sar</taxon>
        <taxon>Alveolata</taxon>
        <taxon>Dinophyceae</taxon>
        <taxon>Suessiales</taxon>
        <taxon>Symbiodiniaceae</taxon>
        <taxon>Durusdinium</taxon>
    </lineage>
</organism>
<evidence type="ECO:0000256" key="3">
    <source>
        <dbReference type="SAM" id="MobiDB-lite"/>
    </source>
</evidence>
<dbReference type="InterPro" id="IPR032847">
    <property type="entry name" value="PRPF17"/>
</dbReference>
<dbReference type="SMART" id="SM00320">
    <property type="entry name" value="WD40"/>
    <property type="match status" value="5"/>
</dbReference>
<dbReference type="EMBL" id="CAXAMN010027262">
    <property type="protein sequence ID" value="CAK9109791.1"/>
    <property type="molecule type" value="Genomic_DNA"/>
</dbReference>
<dbReference type="PROSITE" id="PS50082">
    <property type="entry name" value="WD_REPEATS_2"/>
    <property type="match status" value="3"/>
</dbReference>
<feature type="repeat" description="WD" evidence="1">
    <location>
        <begin position="550"/>
        <end position="591"/>
    </location>
</feature>
<dbReference type="Gene3D" id="2.130.10.10">
    <property type="entry name" value="YVTN repeat-like/Quinoprotein amine dehydrogenase"/>
    <property type="match status" value="1"/>
</dbReference>
<gene>
    <name evidence="4" type="ORF">CCMP2556_LOCUS51081</name>
</gene>
<dbReference type="Proteomes" id="UP001642484">
    <property type="component" value="Unassembled WGS sequence"/>
</dbReference>
<keyword evidence="1" id="KW-0853">WD repeat</keyword>
<dbReference type="SUPFAM" id="SSF50978">
    <property type="entry name" value="WD40 repeat-like"/>
    <property type="match status" value="1"/>
</dbReference>
<proteinExistence type="predicted"/>
<dbReference type="InterPro" id="IPR001680">
    <property type="entry name" value="WD40_rpt"/>
</dbReference>
<feature type="repeat" description="WD" evidence="1">
    <location>
        <begin position="636"/>
        <end position="668"/>
    </location>
</feature>
<feature type="repeat" description="WD" evidence="1">
    <location>
        <begin position="506"/>
        <end position="548"/>
    </location>
</feature>
<reference evidence="4 5" key="1">
    <citation type="submission" date="2024-02" db="EMBL/GenBank/DDBJ databases">
        <authorList>
            <person name="Chen Y."/>
            <person name="Shah S."/>
            <person name="Dougan E. K."/>
            <person name="Thang M."/>
            <person name="Chan C."/>
        </authorList>
    </citation>
    <scope>NUCLEOTIDE SEQUENCE [LARGE SCALE GENOMIC DNA]</scope>
</reference>
<name>A0ABP0SBR9_9DINO</name>
<feature type="region of interest" description="Disordered" evidence="3">
    <location>
        <begin position="157"/>
        <end position="186"/>
    </location>
</feature>
<dbReference type="InterPro" id="IPR015943">
    <property type="entry name" value="WD40/YVTN_repeat-like_dom_sf"/>
</dbReference>
<feature type="compositionally biased region" description="Acidic residues" evidence="3">
    <location>
        <begin position="81"/>
        <end position="99"/>
    </location>
</feature>
<accession>A0ABP0SBR9</accession>
<dbReference type="PROSITE" id="PS50294">
    <property type="entry name" value="WD_REPEATS_REGION"/>
    <property type="match status" value="3"/>
</dbReference>
<protein>
    <recommendedName>
        <fullName evidence="6">Pre-mRNA splicing factor</fullName>
    </recommendedName>
</protein>
<feature type="compositionally biased region" description="Basic and acidic residues" evidence="3">
    <location>
        <begin position="22"/>
        <end position="43"/>
    </location>
</feature>
<keyword evidence="5" id="KW-1185">Reference proteome</keyword>
<feature type="coiled-coil region" evidence="2">
    <location>
        <begin position="428"/>
        <end position="458"/>
    </location>
</feature>
<dbReference type="CDD" id="cd00200">
    <property type="entry name" value="WD40"/>
    <property type="match status" value="1"/>
</dbReference>